<dbReference type="SMR" id="A0A5M7BM93"/>
<dbReference type="PROSITE" id="PS50104">
    <property type="entry name" value="TIR"/>
    <property type="match status" value="1"/>
</dbReference>
<dbReference type="Gene3D" id="3.40.50.10140">
    <property type="entry name" value="Toll/interleukin-1 receptor homology (TIR) domain"/>
    <property type="match status" value="1"/>
</dbReference>
<dbReference type="Proteomes" id="UP000323946">
    <property type="component" value="Unassembled WGS sequence"/>
</dbReference>
<gene>
    <name evidence="3" type="ORF">F1721_23520</name>
</gene>
<proteinExistence type="predicted"/>
<feature type="region of interest" description="Disordered" evidence="1">
    <location>
        <begin position="156"/>
        <end position="182"/>
    </location>
</feature>
<feature type="compositionally biased region" description="Polar residues" evidence="1">
    <location>
        <begin position="173"/>
        <end position="182"/>
    </location>
</feature>
<dbReference type="GO" id="GO:0007165">
    <property type="term" value="P:signal transduction"/>
    <property type="evidence" value="ECO:0007669"/>
    <property type="project" value="InterPro"/>
</dbReference>
<feature type="compositionally biased region" description="Basic and acidic residues" evidence="1">
    <location>
        <begin position="156"/>
        <end position="172"/>
    </location>
</feature>
<name>A0A5M7BM93_SACHI</name>
<feature type="domain" description="TIR" evidence="2">
    <location>
        <begin position="1"/>
        <end position="136"/>
    </location>
</feature>
<dbReference type="EMBL" id="VWPH01000011">
    <property type="protein sequence ID" value="KAA5830080.1"/>
    <property type="molecule type" value="Genomic_DNA"/>
</dbReference>
<feature type="compositionally biased region" description="Polar residues" evidence="1">
    <location>
        <begin position="195"/>
        <end position="206"/>
    </location>
</feature>
<dbReference type="OrthoDB" id="4547231at2"/>
<accession>A0A5M7BM93</accession>
<reference evidence="3 4" key="1">
    <citation type="submission" date="2019-09" db="EMBL/GenBank/DDBJ databases">
        <title>Draft genome sequence of the thermophilic Saccharopolyspora hirsuta VKM Ac-666T.</title>
        <authorList>
            <person name="Lobastova T.G."/>
            <person name="Fokina V."/>
            <person name="Bragin E.Y."/>
            <person name="Shtratnikova V.Y."/>
            <person name="Starodumova I.P."/>
            <person name="Tarlachkov S.V."/>
            <person name="Donova M.V."/>
        </authorList>
    </citation>
    <scope>NUCLEOTIDE SEQUENCE [LARGE SCALE GENOMIC DNA]</scope>
    <source>
        <strain evidence="3 4">VKM Ac-666</strain>
    </source>
</reference>
<keyword evidence="4" id="KW-1185">Reference proteome</keyword>
<dbReference type="SUPFAM" id="SSF52200">
    <property type="entry name" value="Toll/Interleukin receptor TIR domain"/>
    <property type="match status" value="1"/>
</dbReference>
<dbReference type="RefSeq" id="WP_150068934.1">
    <property type="nucleotide sequence ID" value="NZ_JBEPDJ010000004.1"/>
</dbReference>
<feature type="compositionally biased region" description="Basic and acidic residues" evidence="1">
    <location>
        <begin position="220"/>
        <end position="242"/>
    </location>
</feature>
<dbReference type="InterPro" id="IPR000157">
    <property type="entry name" value="TIR_dom"/>
</dbReference>
<sequence length="242" mass="26890">MPEIFINYRSEDCKYAALAIEQELSRRFGSEQVFRASKSIRPGDDYRVRLSAASTSARALLVLIGPRWLDARDRDGNLLLANEDDWTRKEILNARRSGARIIPILCGRKLDRLPVGVLPEELRFLENLQSLVYDTGNADADLDRIAAELVDLVPGLDDRSASEPSTARDRNSFRGTNNGKLVQLGNISNGQLNLNDTTFHGSTGPVSTGGGHQYIVYPAGREDDRSGPHRNVDAERDRGEDR</sequence>
<dbReference type="Pfam" id="PF13676">
    <property type="entry name" value="TIR_2"/>
    <property type="match status" value="1"/>
</dbReference>
<dbReference type="InterPro" id="IPR035897">
    <property type="entry name" value="Toll_tir_struct_dom_sf"/>
</dbReference>
<protein>
    <submittedName>
        <fullName evidence="3">TIR domain-containing protein</fullName>
    </submittedName>
</protein>
<dbReference type="AlphaFoldDB" id="A0A5M7BM93"/>
<comment type="caution">
    <text evidence="3">The sequence shown here is derived from an EMBL/GenBank/DDBJ whole genome shotgun (WGS) entry which is preliminary data.</text>
</comment>
<feature type="region of interest" description="Disordered" evidence="1">
    <location>
        <begin position="195"/>
        <end position="242"/>
    </location>
</feature>
<evidence type="ECO:0000313" key="4">
    <source>
        <dbReference type="Proteomes" id="UP000323946"/>
    </source>
</evidence>
<evidence type="ECO:0000259" key="2">
    <source>
        <dbReference type="PROSITE" id="PS50104"/>
    </source>
</evidence>
<evidence type="ECO:0000313" key="3">
    <source>
        <dbReference type="EMBL" id="KAA5830080.1"/>
    </source>
</evidence>
<organism evidence="3 4">
    <name type="scientific">Saccharopolyspora hirsuta</name>
    <dbReference type="NCBI Taxonomy" id="1837"/>
    <lineage>
        <taxon>Bacteria</taxon>
        <taxon>Bacillati</taxon>
        <taxon>Actinomycetota</taxon>
        <taxon>Actinomycetes</taxon>
        <taxon>Pseudonocardiales</taxon>
        <taxon>Pseudonocardiaceae</taxon>
        <taxon>Saccharopolyspora</taxon>
    </lineage>
</organism>
<evidence type="ECO:0000256" key="1">
    <source>
        <dbReference type="SAM" id="MobiDB-lite"/>
    </source>
</evidence>